<dbReference type="InterPro" id="IPR052586">
    <property type="entry name" value="ASCC2"/>
</dbReference>
<dbReference type="GO" id="GO:0043130">
    <property type="term" value="F:ubiquitin binding"/>
    <property type="evidence" value="ECO:0007669"/>
    <property type="project" value="InterPro"/>
</dbReference>
<dbReference type="InterPro" id="IPR041800">
    <property type="entry name" value="ASCC2_CUE"/>
</dbReference>
<dbReference type="PROSITE" id="PS51140">
    <property type="entry name" value="CUE"/>
    <property type="match status" value="1"/>
</dbReference>
<reference evidence="3 4" key="1">
    <citation type="submission" date="2018-10" db="EMBL/GenBank/DDBJ databases">
        <title>Fifty Aureobasidium pullulans genomes reveal a recombining polyextremotolerant generalist.</title>
        <authorList>
            <person name="Gostincar C."/>
            <person name="Turk M."/>
            <person name="Zajc J."/>
            <person name="Gunde-Cimerman N."/>
        </authorList>
    </citation>
    <scope>NUCLEOTIDE SEQUENCE [LARGE SCALE GENOMIC DNA]</scope>
    <source>
        <strain evidence="3 4">EXF-10796</strain>
    </source>
</reference>
<dbReference type="SMART" id="SM00546">
    <property type="entry name" value="CUE"/>
    <property type="match status" value="1"/>
</dbReference>
<feature type="region of interest" description="Disordered" evidence="1">
    <location>
        <begin position="561"/>
        <end position="658"/>
    </location>
</feature>
<evidence type="ECO:0000256" key="1">
    <source>
        <dbReference type="SAM" id="MobiDB-lite"/>
    </source>
</evidence>
<dbReference type="EMBL" id="QZAM01000072">
    <property type="protein sequence ID" value="THW45184.1"/>
    <property type="molecule type" value="Genomic_DNA"/>
</dbReference>
<organism evidence="3 4">
    <name type="scientific">Aureobasidium pullulans</name>
    <name type="common">Black yeast</name>
    <name type="synonym">Pullularia pullulans</name>
    <dbReference type="NCBI Taxonomy" id="5580"/>
    <lineage>
        <taxon>Eukaryota</taxon>
        <taxon>Fungi</taxon>
        <taxon>Dikarya</taxon>
        <taxon>Ascomycota</taxon>
        <taxon>Pezizomycotina</taxon>
        <taxon>Dothideomycetes</taxon>
        <taxon>Dothideomycetidae</taxon>
        <taxon>Dothideales</taxon>
        <taxon>Saccotheciaceae</taxon>
        <taxon>Aureobasidium</taxon>
    </lineage>
</organism>
<protein>
    <recommendedName>
        <fullName evidence="2">CUE domain-containing protein</fullName>
    </recommendedName>
</protein>
<sequence>MSLPPLASYPPTEVRKDLVPEEWDACLDAWLSLSALYLRLGKSDFEAVTRDEQYLVPFLTSYYHASAQERQHGQSHGKEQTLRKSCFILTHRILLTTSAPPASLLKWDFLSDFSHVYMKTQSLDLLLQKLWKSRHSGLDRSLQSFLSLTIKQLESSKPDAAETSVKRIVPFLFSSQEAGAVVLTSSELVDAMSSAYQQSSPDLRRSLVSVLYYGLLSLTKGDKPNYSLLFDHLYGLKNQAGDSQSSLLADLVTNTSLLSKLRASSDGRNAERAQTLANTLSSFTSPSLARPRRARKVNKGKSKATGADFGHDTFSGEHHVHRMSLISQIQDLFPDLGSGYVARLLDEYQDNVEEVTAHLLDDSLPDHLLSFDRSEQLPTSKADAQHMEQQKIEHLAPRSTPPPQRRNVFDDDEFDRLEVDTSRLHLGRKNAKLTADALLEDRSAAPAKSAILSALAAFDSDDDERDDTYDEADVGGYVDAARPDGEDSRDTDTGNQGENEEALFRAWRMDRGVFECSSDVRRSSARAALKNETGMQDEAIEGWAVMLSRDPRRLKRLEARYSAFSGAQPELERTAYRDSEATEDSDNGAGGRGGRGGRGRGRGGRGRGRGGRGGRGGGNPAGPPSESNTQAARQRKEARGSNRREGRARKMARAGFPG</sequence>
<dbReference type="PANTHER" id="PTHR21494">
    <property type="entry name" value="ACTIVATING SIGNAL COINTEGRATOR 1 COMPLEX SUBUNIT 2 ASC-1 COMPLEX SUBUNIT P100"/>
    <property type="match status" value="1"/>
</dbReference>
<dbReference type="SUPFAM" id="SSF46934">
    <property type="entry name" value="UBA-like"/>
    <property type="match status" value="1"/>
</dbReference>
<dbReference type="Gene3D" id="1.10.8.10">
    <property type="entry name" value="DNA helicase RuvA subunit, C-terminal domain"/>
    <property type="match status" value="1"/>
</dbReference>
<feature type="region of interest" description="Disordered" evidence="1">
    <location>
        <begin position="287"/>
        <end position="311"/>
    </location>
</feature>
<dbReference type="CDD" id="cd14364">
    <property type="entry name" value="CUE_ASCC2"/>
    <property type="match status" value="1"/>
</dbReference>
<dbReference type="PANTHER" id="PTHR21494:SF0">
    <property type="entry name" value="ACTIVATING SIGNAL COINTEGRATOR 1 COMPLEX SUBUNIT 2"/>
    <property type="match status" value="1"/>
</dbReference>
<name>A0AB74IYJ4_AURPU</name>
<feature type="compositionally biased region" description="Basic residues" evidence="1">
    <location>
        <begin position="595"/>
        <end position="612"/>
    </location>
</feature>
<gene>
    <name evidence="3" type="ORF">D6D21_04522</name>
</gene>
<dbReference type="Proteomes" id="UP000309076">
    <property type="component" value="Unassembled WGS sequence"/>
</dbReference>
<evidence type="ECO:0000313" key="3">
    <source>
        <dbReference type="EMBL" id="THW45184.1"/>
    </source>
</evidence>
<dbReference type="InterPro" id="IPR009060">
    <property type="entry name" value="UBA-like_sf"/>
</dbReference>
<evidence type="ECO:0000313" key="4">
    <source>
        <dbReference type="Proteomes" id="UP000309076"/>
    </source>
</evidence>
<feature type="domain" description="CUE" evidence="2">
    <location>
        <begin position="321"/>
        <end position="364"/>
    </location>
</feature>
<feature type="region of interest" description="Disordered" evidence="1">
    <location>
        <begin position="376"/>
        <end position="409"/>
    </location>
</feature>
<feature type="compositionally biased region" description="Basic and acidic residues" evidence="1">
    <location>
        <begin position="481"/>
        <end position="492"/>
    </location>
</feature>
<feature type="compositionally biased region" description="Basic and acidic residues" evidence="1">
    <location>
        <begin position="383"/>
        <end position="396"/>
    </location>
</feature>
<accession>A0AB74IYJ4</accession>
<feature type="compositionally biased region" description="Basic and acidic residues" evidence="1">
    <location>
        <begin position="634"/>
        <end position="645"/>
    </location>
</feature>
<dbReference type="AlphaFoldDB" id="A0AB74IYJ4"/>
<feature type="compositionally biased region" description="Acidic residues" evidence="1">
    <location>
        <begin position="461"/>
        <end position="473"/>
    </location>
</feature>
<dbReference type="InterPro" id="IPR003892">
    <property type="entry name" value="CUE"/>
</dbReference>
<feature type="compositionally biased region" description="Basic residues" evidence="1">
    <location>
        <begin position="290"/>
        <end position="302"/>
    </location>
</feature>
<dbReference type="Pfam" id="PF02845">
    <property type="entry name" value="CUE"/>
    <property type="match status" value="1"/>
</dbReference>
<feature type="region of interest" description="Disordered" evidence="1">
    <location>
        <begin position="461"/>
        <end position="499"/>
    </location>
</feature>
<proteinExistence type="predicted"/>
<feature type="compositionally biased region" description="Basic and acidic residues" evidence="1">
    <location>
        <begin position="570"/>
        <end position="580"/>
    </location>
</feature>
<comment type="caution">
    <text evidence="3">The sequence shown here is derived from an EMBL/GenBank/DDBJ whole genome shotgun (WGS) entry which is preliminary data.</text>
</comment>
<evidence type="ECO:0000259" key="2">
    <source>
        <dbReference type="PROSITE" id="PS51140"/>
    </source>
</evidence>